<evidence type="ECO:0000256" key="2">
    <source>
        <dbReference type="ARBA" id="ARBA00022475"/>
    </source>
</evidence>
<evidence type="ECO:0000259" key="7">
    <source>
        <dbReference type="Pfam" id="PF03458"/>
    </source>
</evidence>
<dbReference type="PANTHER" id="PTHR30506">
    <property type="entry name" value="INNER MEMBRANE PROTEIN"/>
    <property type="match status" value="1"/>
</dbReference>
<dbReference type="PANTHER" id="PTHR30506:SF3">
    <property type="entry name" value="UPF0126 INNER MEMBRANE PROTEIN YADS-RELATED"/>
    <property type="match status" value="1"/>
</dbReference>
<evidence type="ECO:0000256" key="6">
    <source>
        <dbReference type="SAM" id="Phobius"/>
    </source>
</evidence>
<dbReference type="Proteomes" id="UP000095751">
    <property type="component" value="Unassembled WGS sequence"/>
</dbReference>
<keyword evidence="2" id="KW-1003">Cell membrane</keyword>
<keyword evidence="3 6" id="KW-0812">Transmembrane</keyword>
<proteinExistence type="predicted"/>
<evidence type="ECO:0000256" key="4">
    <source>
        <dbReference type="ARBA" id="ARBA00022989"/>
    </source>
</evidence>
<evidence type="ECO:0000256" key="1">
    <source>
        <dbReference type="ARBA" id="ARBA00004651"/>
    </source>
</evidence>
<feature type="non-terminal residue" evidence="8">
    <location>
        <position position="143"/>
    </location>
</feature>
<keyword evidence="9" id="KW-1185">Reference proteome</keyword>
<keyword evidence="5 6" id="KW-0472">Membrane</keyword>
<feature type="domain" description="Glycine transporter" evidence="7">
    <location>
        <begin position="4"/>
        <end position="75"/>
    </location>
</feature>
<accession>A0A1E7F780</accession>
<feature type="transmembrane region" description="Helical" evidence="6">
    <location>
        <begin position="28"/>
        <end position="45"/>
    </location>
</feature>
<keyword evidence="4 6" id="KW-1133">Transmembrane helix</keyword>
<dbReference type="EMBL" id="KV784361">
    <property type="protein sequence ID" value="OEU14048.1"/>
    <property type="molecule type" value="Genomic_DNA"/>
</dbReference>
<feature type="non-terminal residue" evidence="8">
    <location>
        <position position="1"/>
    </location>
</feature>
<evidence type="ECO:0000256" key="5">
    <source>
        <dbReference type="ARBA" id="ARBA00023136"/>
    </source>
</evidence>
<feature type="transmembrane region" description="Helical" evidence="6">
    <location>
        <begin position="57"/>
        <end position="75"/>
    </location>
</feature>
<evidence type="ECO:0000313" key="8">
    <source>
        <dbReference type="EMBL" id="OEU14048.1"/>
    </source>
</evidence>
<name>A0A1E7F780_9STRA</name>
<evidence type="ECO:0000256" key="3">
    <source>
        <dbReference type="ARBA" id="ARBA00022692"/>
    </source>
</evidence>
<dbReference type="GO" id="GO:0005886">
    <property type="term" value="C:plasma membrane"/>
    <property type="evidence" value="ECO:0007669"/>
    <property type="project" value="UniProtKB-SubCell"/>
</dbReference>
<sequence length="143" mass="15447">ILQALDVFGTAVFAFSGALKAGKKGMDIIGMMILASITAVGGGTLRDVLMMVFWMRTPLYIEISCITAVLTYYFWPKISQRFETSNFICTFDALGLAAFCVVGVQQAVERGLALTLCVVSGLMTATFGGIIRDVICGEQPRIM</sequence>
<protein>
    <submittedName>
        <fullName evidence="8">UPF0126-domain-containing protein</fullName>
    </submittedName>
</protein>
<feature type="transmembrane region" description="Helical" evidence="6">
    <location>
        <begin position="87"/>
        <end position="105"/>
    </location>
</feature>
<reference evidence="8 9" key="1">
    <citation type="submission" date="2016-09" db="EMBL/GenBank/DDBJ databases">
        <title>Extensive genetic diversity and differential bi-allelic expression allows diatom success in the polar Southern Ocean.</title>
        <authorList>
            <consortium name="DOE Joint Genome Institute"/>
            <person name="Mock T."/>
            <person name="Otillar R.P."/>
            <person name="Strauss J."/>
            <person name="Dupont C."/>
            <person name="Frickenhaus S."/>
            <person name="Maumus F."/>
            <person name="Mcmullan M."/>
            <person name="Sanges R."/>
            <person name="Schmutz J."/>
            <person name="Toseland A."/>
            <person name="Valas R."/>
            <person name="Veluchamy A."/>
            <person name="Ward B.J."/>
            <person name="Allen A."/>
            <person name="Barry K."/>
            <person name="Falciatore A."/>
            <person name="Ferrante M."/>
            <person name="Fortunato A.E."/>
            <person name="Gloeckner G."/>
            <person name="Gruber A."/>
            <person name="Hipkin R."/>
            <person name="Janech M."/>
            <person name="Kroth P."/>
            <person name="Leese F."/>
            <person name="Lindquist E."/>
            <person name="Lyon B.R."/>
            <person name="Martin J."/>
            <person name="Mayer C."/>
            <person name="Parker M."/>
            <person name="Quesneville H."/>
            <person name="Raymond J."/>
            <person name="Uhlig C."/>
            <person name="Valentin K.U."/>
            <person name="Worden A.Z."/>
            <person name="Armbrust E.V."/>
            <person name="Bowler C."/>
            <person name="Green B."/>
            <person name="Moulton V."/>
            <person name="Van Oosterhout C."/>
            <person name="Grigoriev I."/>
        </authorList>
    </citation>
    <scope>NUCLEOTIDE SEQUENCE [LARGE SCALE GENOMIC DNA]</scope>
    <source>
        <strain evidence="8 9">CCMP1102</strain>
    </source>
</reference>
<organism evidence="8 9">
    <name type="scientific">Fragilariopsis cylindrus CCMP1102</name>
    <dbReference type="NCBI Taxonomy" id="635003"/>
    <lineage>
        <taxon>Eukaryota</taxon>
        <taxon>Sar</taxon>
        <taxon>Stramenopiles</taxon>
        <taxon>Ochrophyta</taxon>
        <taxon>Bacillariophyta</taxon>
        <taxon>Bacillariophyceae</taxon>
        <taxon>Bacillariophycidae</taxon>
        <taxon>Bacillariales</taxon>
        <taxon>Bacillariaceae</taxon>
        <taxon>Fragilariopsis</taxon>
    </lineage>
</organism>
<dbReference type="InParanoid" id="A0A1E7F780"/>
<feature type="domain" description="Glycine transporter" evidence="7">
    <location>
        <begin position="90"/>
        <end position="142"/>
    </location>
</feature>
<feature type="transmembrane region" description="Helical" evidence="6">
    <location>
        <begin position="111"/>
        <end position="131"/>
    </location>
</feature>
<dbReference type="InterPro" id="IPR005115">
    <property type="entry name" value="Gly_transporter"/>
</dbReference>
<dbReference type="OrthoDB" id="46860at2759"/>
<evidence type="ECO:0000313" key="9">
    <source>
        <dbReference type="Proteomes" id="UP000095751"/>
    </source>
</evidence>
<comment type="subcellular location">
    <subcellularLocation>
        <location evidence="1">Cell membrane</location>
        <topology evidence="1">Multi-pass membrane protein</topology>
    </subcellularLocation>
</comment>
<dbReference type="Pfam" id="PF03458">
    <property type="entry name" value="Gly_transporter"/>
    <property type="match status" value="2"/>
</dbReference>
<dbReference type="AlphaFoldDB" id="A0A1E7F780"/>
<dbReference type="KEGG" id="fcy:FRACYDRAFT_162357"/>
<gene>
    <name evidence="8" type="ORF">FRACYDRAFT_162357</name>
</gene>